<proteinExistence type="predicted"/>
<reference evidence="1" key="1">
    <citation type="submission" date="2019-11" db="EMBL/GenBank/DDBJ databases">
        <authorList>
            <person name="Liu Y."/>
            <person name="Hou J."/>
            <person name="Li T.-Q."/>
            <person name="Guan C.-H."/>
            <person name="Wu X."/>
            <person name="Wu H.-Z."/>
            <person name="Ling F."/>
            <person name="Zhang R."/>
            <person name="Shi X.-G."/>
            <person name="Ren J.-P."/>
            <person name="Chen E.-F."/>
            <person name="Sun J.-M."/>
        </authorList>
    </citation>
    <scope>NUCLEOTIDE SEQUENCE</scope>
    <source>
        <strain evidence="1">Adult_tree_wgs_1</strain>
        <tissue evidence="1">Leaves</tissue>
    </source>
</reference>
<dbReference type="Proteomes" id="UP000626092">
    <property type="component" value="Unassembled WGS sequence"/>
</dbReference>
<dbReference type="AlphaFoldDB" id="A0A834G9S8"/>
<sequence>MASYDRSFYRYRSHHSFPNQKDVREFTVKHKIIRRLQSHVQDGASQIPNPGDLNVRENLVTINIQTIAADWLSTSLAARLKQITTTERIGETWGDFISLDYETLKEESYEVGRMMIAIENSNHIDDWINIMVRDRIYSTKVWEEECDDPFNERHIRDWLKVHIPALTENPKITENEFGREMMWKMEEIWSNQVPREAIINTENLGQESKESVVGESAINNNQPTTFEEPQVEPAKIAEDQLRRIVNRCLIQFWNPLLSIFSRIKRLKMHQGQRQRGVPQTRRHRVVVQSEVGFVIAWEILEGSIGNFGDSRCVAVLSGCGGVFLADAQWCLGMDLGRFASGVGLVSRALGFLGFGLGRHRMNLGLV</sequence>
<evidence type="ECO:0000313" key="2">
    <source>
        <dbReference type="Proteomes" id="UP000626092"/>
    </source>
</evidence>
<protein>
    <submittedName>
        <fullName evidence="1">Uncharacterized protein</fullName>
    </submittedName>
</protein>
<gene>
    <name evidence="1" type="ORF">RHSIM_Rhsim10G0173700</name>
</gene>
<dbReference type="EMBL" id="WJXA01000010">
    <property type="protein sequence ID" value="KAF7129202.1"/>
    <property type="molecule type" value="Genomic_DNA"/>
</dbReference>
<accession>A0A834G9S8</accession>
<comment type="caution">
    <text evidence="1">The sequence shown here is derived from an EMBL/GenBank/DDBJ whole genome shotgun (WGS) entry which is preliminary data.</text>
</comment>
<evidence type="ECO:0000313" key="1">
    <source>
        <dbReference type="EMBL" id="KAF7129202.1"/>
    </source>
</evidence>
<name>A0A834G9S8_RHOSS</name>
<organism evidence="1 2">
    <name type="scientific">Rhododendron simsii</name>
    <name type="common">Sims's rhododendron</name>
    <dbReference type="NCBI Taxonomy" id="118357"/>
    <lineage>
        <taxon>Eukaryota</taxon>
        <taxon>Viridiplantae</taxon>
        <taxon>Streptophyta</taxon>
        <taxon>Embryophyta</taxon>
        <taxon>Tracheophyta</taxon>
        <taxon>Spermatophyta</taxon>
        <taxon>Magnoliopsida</taxon>
        <taxon>eudicotyledons</taxon>
        <taxon>Gunneridae</taxon>
        <taxon>Pentapetalae</taxon>
        <taxon>asterids</taxon>
        <taxon>Ericales</taxon>
        <taxon>Ericaceae</taxon>
        <taxon>Ericoideae</taxon>
        <taxon>Rhodoreae</taxon>
        <taxon>Rhododendron</taxon>
    </lineage>
</organism>
<keyword evidence="2" id="KW-1185">Reference proteome</keyword>